<dbReference type="RefSeq" id="WP_169013221.1">
    <property type="nucleotide sequence ID" value="NZ_JABBJH010000003.1"/>
</dbReference>
<keyword evidence="3" id="KW-0949">S-adenosyl-L-methionine</keyword>
<name>A0A848ER05_MEGEL</name>
<keyword evidence="6" id="KW-0411">Iron-sulfur</keyword>
<keyword evidence="2" id="KW-0004">4Fe-4S</keyword>
<evidence type="ECO:0000256" key="5">
    <source>
        <dbReference type="ARBA" id="ARBA00023004"/>
    </source>
</evidence>
<dbReference type="PANTHER" id="PTHR43583">
    <property type="entry name" value="2-IMINOACETATE SYNTHASE"/>
    <property type="match status" value="1"/>
</dbReference>
<dbReference type="AlphaFoldDB" id="A0A848ER05"/>
<proteinExistence type="predicted"/>
<evidence type="ECO:0000256" key="6">
    <source>
        <dbReference type="ARBA" id="ARBA00023014"/>
    </source>
</evidence>
<dbReference type="InterPro" id="IPR058240">
    <property type="entry name" value="rSAM_sf"/>
</dbReference>
<keyword evidence="5" id="KW-0408">Iron</keyword>
<dbReference type="PANTHER" id="PTHR43583:SF1">
    <property type="entry name" value="2-IMINOACETATE SYNTHASE"/>
    <property type="match status" value="1"/>
</dbReference>
<dbReference type="SUPFAM" id="SSF102114">
    <property type="entry name" value="Radical SAM enzymes"/>
    <property type="match status" value="1"/>
</dbReference>
<dbReference type="CDD" id="cd01335">
    <property type="entry name" value="Radical_SAM"/>
    <property type="match status" value="1"/>
</dbReference>
<dbReference type="Gene3D" id="3.20.20.70">
    <property type="entry name" value="Aldolase class I"/>
    <property type="match status" value="1"/>
</dbReference>
<evidence type="ECO:0000256" key="3">
    <source>
        <dbReference type="ARBA" id="ARBA00022691"/>
    </source>
</evidence>
<keyword evidence="4" id="KW-0479">Metal-binding</keyword>
<protein>
    <submittedName>
        <fullName evidence="8">2-iminoacetate synthase ThiH</fullName>
        <ecNumber evidence="8">4.1.99.19</ecNumber>
    </submittedName>
</protein>
<dbReference type="Pfam" id="PF04055">
    <property type="entry name" value="Radical_SAM"/>
    <property type="match status" value="1"/>
</dbReference>
<dbReference type="GO" id="GO:0051539">
    <property type="term" value="F:4 iron, 4 sulfur cluster binding"/>
    <property type="evidence" value="ECO:0007669"/>
    <property type="project" value="UniProtKB-KW"/>
</dbReference>
<dbReference type="SFLD" id="SFLDF00301">
    <property type="entry name" value="2-iminoacetate_synthase_(ThiH)"/>
    <property type="match status" value="1"/>
</dbReference>
<dbReference type="SFLD" id="SFLDS00029">
    <property type="entry name" value="Radical_SAM"/>
    <property type="match status" value="1"/>
</dbReference>
<dbReference type="GO" id="GO:0005506">
    <property type="term" value="F:iron ion binding"/>
    <property type="evidence" value="ECO:0007669"/>
    <property type="project" value="InterPro"/>
</dbReference>
<dbReference type="SFLD" id="SFLDG01060">
    <property type="entry name" value="BATS_domain_containing"/>
    <property type="match status" value="1"/>
</dbReference>
<dbReference type="EMBL" id="JABBJH010000003">
    <property type="protein sequence ID" value="NMK38369.1"/>
    <property type="molecule type" value="Genomic_DNA"/>
</dbReference>
<evidence type="ECO:0000256" key="1">
    <source>
        <dbReference type="ARBA" id="ARBA00001966"/>
    </source>
</evidence>
<dbReference type="InterPro" id="IPR013785">
    <property type="entry name" value="Aldolase_TIM"/>
</dbReference>
<evidence type="ECO:0000259" key="7">
    <source>
        <dbReference type="SMART" id="SM00876"/>
    </source>
</evidence>
<evidence type="ECO:0000256" key="2">
    <source>
        <dbReference type="ARBA" id="ARBA00022485"/>
    </source>
</evidence>
<evidence type="ECO:0000313" key="8">
    <source>
        <dbReference type="EMBL" id="NMK38369.1"/>
    </source>
</evidence>
<reference evidence="8 9" key="1">
    <citation type="submission" date="2020-04" db="EMBL/GenBank/DDBJ databases">
        <authorList>
            <person name="Hitch T.C.A."/>
            <person name="Wylensek D."/>
            <person name="Clavel T."/>
        </authorList>
    </citation>
    <scope>NUCLEOTIDE SEQUENCE [LARGE SCALE GENOMIC DNA]</scope>
    <source>
        <strain evidence="8 9">WCA-386-APC-2A</strain>
    </source>
</reference>
<organism evidence="8 9">
    <name type="scientific">Megasphaera elsdenii</name>
    <dbReference type="NCBI Taxonomy" id="907"/>
    <lineage>
        <taxon>Bacteria</taxon>
        <taxon>Bacillati</taxon>
        <taxon>Bacillota</taxon>
        <taxon>Negativicutes</taxon>
        <taxon>Veillonellales</taxon>
        <taxon>Veillonellaceae</taxon>
        <taxon>Megasphaera</taxon>
    </lineage>
</organism>
<feature type="domain" description="Biotin and thiamin synthesis-associated" evidence="7">
    <location>
        <begin position="280"/>
        <end position="387"/>
    </location>
</feature>
<comment type="cofactor">
    <cofactor evidence="1">
        <name>[4Fe-4S] cluster</name>
        <dbReference type="ChEBI" id="CHEBI:49883"/>
    </cofactor>
</comment>
<dbReference type="GO" id="GO:0036355">
    <property type="term" value="F:2-iminoacetate synthase activity"/>
    <property type="evidence" value="ECO:0007669"/>
    <property type="project" value="UniProtKB-EC"/>
</dbReference>
<comment type="caution">
    <text evidence="8">The sequence shown here is derived from an EMBL/GenBank/DDBJ whole genome shotgun (WGS) entry which is preliminary data.</text>
</comment>
<evidence type="ECO:0000313" key="9">
    <source>
        <dbReference type="Proteomes" id="UP000536773"/>
    </source>
</evidence>
<dbReference type="InterPro" id="IPR007197">
    <property type="entry name" value="rSAM"/>
</dbReference>
<keyword evidence="8" id="KW-0456">Lyase</keyword>
<dbReference type="SFLD" id="SFLDG01081">
    <property type="entry name" value="cleavage_of_the_Ca-Cb_bond_in"/>
    <property type="match status" value="1"/>
</dbReference>
<sequence length="395" mass="45093">MTEATKTIDQSKLIDHMKYLPGMEIIDSDMLDQVVAIHDSFNNDDFTEKDVRLALSKEHLDPRDFMALLSTAAAPFLEEMAQKAHLVTRRHFGNNITILTPIYFANYCDNYCIYCGFNSHNKIKRARLTDEELHRECKNIADTGIEEVIMLTGESPKMSDIKYIGNAVKIARQYFRVINMEIYPVNSEDYKYLHECGADYVTVFQETYNSDKYATLHLAGHKRIFPYRFYSQERAILGGMRGVGFAALLGLDDYQKDALATGMHAWLMQRKYPHAEISLSCPRLCPIINNDKINPKDVDERKLTQIICAYRLFMPYASIVVSSRESARYRNAIMKIAATKVSASVCVGIGGHLENDGSEMGDEQFEITDGRSFDQMYSDIKSMGLQPLTSEYIYL</sequence>
<dbReference type="SMART" id="SM00876">
    <property type="entry name" value="BATS"/>
    <property type="match status" value="1"/>
</dbReference>
<dbReference type="InterPro" id="IPR010722">
    <property type="entry name" value="BATS_dom"/>
</dbReference>
<dbReference type="InterPro" id="IPR012726">
    <property type="entry name" value="ThiH"/>
</dbReference>
<dbReference type="InterPro" id="IPR034428">
    <property type="entry name" value="ThiH/NoCL/HydG-like"/>
</dbReference>
<evidence type="ECO:0000256" key="4">
    <source>
        <dbReference type="ARBA" id="ARBA00022723"/>
    </source>
</evidence>
<dbReference type="NCBIfam" id="TIGR02351">
    <property type="entry name" value="thiH"/>
    <property type="match status" value="1"/>
</dbReference>
<dbReference type="EC" id="4.1.99.19" evidence="8"/>
<accession>A0A848ER05</accession>
<dbReference type="Pfam" id="PF06968">
    <property type="entry name" value="BATS"/>
    <property type="match status" value="1"/>
</dbReference>
<dbReference type="Proteomes" id="UP000536773">
    <property type="component" value="Unassembled WGS sequence"/>
</dbReference>
<gene>
    <name evidence="8" type="primary">thiH</name>
    <name evidence="8" type="ORF">HG933_03040</name>
</gene>